<name>A0A1W1HBV9_9BACT</name>
<evidence type="ECO:0000259" key="3">
    <source>
        <dbReference type="Pfam" id="PF20250"/>
    </source>
</evidence>
<dbReference type="Pfam" id="PF20250">
    <property type="entry name" value="FapA_N"/>
    <property type="match status" value="1"/>
</dbReference>
<feature type="compositionally biased region" description="Acidic residues" evidence="2">
    <location>
        <begin position="200"/>
        <end position="209"/>
    </location>
</feature>
<keyword evidence="5" id="KW-1185">Reference proteome</keyword>
<evidence type="ECO:0000313" key="5">
    <source>
        <dbReference type="Proteomes" id="UP000191931"/>
    </source>
</evidence>
<dbReference type="EMBL" id="FWEV01000117">
    <property type="protein sequence ID" value="SLM29926.1"/>
    <property type="molecule type" value="Genomic_DNA"/>
</dbReference>
<dbReference type="AlphaFoldDB" id="A0A1W1HBV9"/>
<dbReference type="STRING" id="1246637.MTBBW1_2030016"/>
<evidence type="ECO:0000256" key="2">
    <source>
        <dbReference type="SAM" id="MobiDB-lite"/>
    </source>
</evidence>
<dbReference type="PANTHER" id="PTHR38032">
    <property type="entry name" value="POLYMERASE-RELATED"/>
    <property type="match status" value="1"/>
</dbReference>
<dbReference type="OrthoDB" id="5501565at2"/>
<feature type="compositionally biased region" description="Pro residues" evidence="2">
    <location>
        <begin position="319"/>
        <end position="333"/>
    </location>
</feature>
<protein>
    <recommendedName>
        <fullName evidence="3">Flagellar Assembly Protein A N-terminal region domain-containing protein</fullName>
    </recommendedName>
</protein>
<dbReference type="Pfam" id="PF03961">
    <property type="entry name" value="FapA"/>
    <property type="match status" value="1"/>
</dbReference>
<dbReference type="RefSeq" id="WP_139786856.1">
    <property type="nucleotide sequence ID" value="NZ_LT828556.1"/>
</dbReference>
<proteinExistence type="predicted"/>
<feature type="compositionally biased region" description="Basic and acidic residues" evidence="2">
    <location>
        <begin position="340"/>
        <end position="352"/>
    </location>
</feature>
<feature type="compositionally biased region" description="Pro residues" evidence="2">
    <location>
        <begin position="231"/>
        <end position="252"/>
    </location>
</feature>
<feature type="coiled-coil region" evidence="1">
    <location>
        <begin position="728"/>
        <end position="758"/>
    </location>
</feature>
<reference evidence="4 5" key="1">
    <citation type="submission" date="2017-03" db="EMBL/GenBank/DDBJ databases">
        <authorList>
            <person name="Afonso C.L."/>
            <person name="Miller P.J."/>
            <person name="Scott M.A."/>
            <person name="Spackman E."/>
            <person name="Goraichik I."/>
            <person name="Dimitrov K.M."/>
            <person name="Suarez D.L."/>
            <person name="Swayne D.E."/>
        </authorList>
    </citation>
    <scope>NUCLEOTIDE SEQUENCE [LARGE SCALE GENOMIC DNA]</scope>
    <source>
        <strain evidence="4">PRJEB14757</strain>
    </source>
</reference>
<dbReference type="PANTHER" id="PTHR38032:SF1">
    <property type="entry name" value="RNA-BINDING PROTEIN KHPB N-TERMINAL DOMAIN-CONTAINING PROTEIN"/>
    <property type="match status" value="1"/>
</dbReference>
<dbReference type="InterPro" id="IPR046866">
    <property type="entry name" value="FapA_N"/>
</dbReference>
<evidence type="ECO:0000313" key="4">
    <source>
        <dbReference type="EMBL" id="SLM29926.1"/>
    </source>
</evidence>
<gene>
    <name evidence="4" type="ORF">MTBBW1_2030016</name>
</gene>
<organism evidence="4 5">
    <name type="scientific">Desulfamplus magnetovallimortis</name>
    <dbReference type="NCBI Taxonomy" id="1246637"/>
    <lineage>
        <taxon>Bacteria</taxon>
        <taxon>Pseudomonadati</taxon>
        <taxon>Thermodesulfobacteriota</taxon>
        <taxon>Desulfobacteria</taxon>
        <taxon>Desulfobacterales</taxon>
        <taxon>Desulfobacteraceae</taxon>
        <taxon>Desulfamplus</taxon>
    </lineage>
</organism>
<dbReference type="InterPro" id="IPR046865">
    <property type="entry name" value="FapA_b_solenoid"/>
</dbReference>
<feature type="domain" description="Flagellar Assembly Protein A N-terminal region" evidence="3">
    <location>
        <begin position="453"/>
        <end position="566"/>
    </location>
</feature>
<dbReference type="Proteomes" id="UP000191931">
    <property type="component" value="Unassembled WGS sequence"/>
</dbReference>
<dbReference type="InterPro" id="IPR005646">
    <property type="entry name" value="FapA"/>
</dbReference>
<sequence length="953" mass="103919">MTEKNKTMILTVCPSCQKKYKVLAALIGKKLTCKSCSDVFEIKSRKSSPQIPDICRVAMFEKMVTKEQVEYAMCSFQLLGKAGSSISFDDFFVMCGLVSDEQMGILNERIESLKVRQLDNRFCTIAIKNRFITQEEADDALEKQARQFKDHQTMELIGDILVNDGAMTQEQQERVLASQKRMSAVFVSQDESQDESRDESQDESQDESPDSAPAVDCEGNTNFDSSCYPEPSSPSNPPSSPEPSSPPKPPSSPESSSPSKPPSSPESSSPSKPPSSPESSSPSKPPSSPEPSPPSKPPSSPEPSPPSKPPSSPESSSPSKPPSAPVPPSPSEPPFSSASKENKDCDKSRFDNTGDSGKILPAFRIQVAGDGLKALLQINRITDKIVTLDMVRSEMNAAKIAYGVVDDGVIELFLRKVSKKILLNKRAALNSEHPKDNGASKNDDAGIKKEEDPFFELVIARGLPAKSGKDAVVDYFFDTDYLKIGAKKKDGSIDFMDRGEIPFVSAGDLLAEKTPVEWPTQGVDVHGLPIEAQAVSDIPIRCGKGAAFSEDKLKVVAKAAGEPRVTYDGMISVLMEHKIAGNIGLKTGHVDFEGNIIVSDTVRSGFRVKCATLKAATIESADIETTGDVLVTGGITGATIRSQGRVVAKYIIKSDISAYGDVVAEKEILDSTIQTSGSCITKNGSMISSEIASKQGIESREIGTETSSPCILRVGGDDHLEKELASIRDETEACRERMEESVKNANQLKKENRELAEKIVAFAHVQDRGQLEISELKRKLDLLAFSGQTAKGKESLDKRNILNSMDAVSENMKSAENVEADNAKHGSAESQIVYEIQKLNEKIQKASHDLEILFKREEAIQEELEAADRSYNDAKENIEVLKYKKKMILKTFRKNKGAAIIKARKAILPGTVITGNHTRKVVESRLGGVVLKETRLPQKDGEPEEWEFSVHKK</sequence>
<accession>A0A1W1HBV9</accession>
<feature type="compositionally biased region" description="Pro residues" evidence="2">
    <location>
        <begin position="283"/>
        <end position="312"/>
    </location>
</feature>
<keyword evidence="1" id="KW-0175">Coiled coil</keyword>
<feature type="region of interest" description="Disordered" evidence="2">
    <location>
        <begin position="186"/>
        <end position="357"/>
    </location>
</feature>
<evidence type="ECO:0000256" key="1">
    <source>
        <dbReference type="SAM" id="Coils"/>
    </source>
</evidence>
<feature type="coiled-coil region" evidence="1">
    <location>
        <begin position="836"/>
        <end position="884"/>
    </location>
</feature>